<organism evidence="1 2">
    <name type="scientific">Trichogramma kaykai</name>
    <dbReference type="NCBI Taxonomy" id="54128"/>
    <lineage>
        <taxon>Eukaryota</taxon>
        <taxon>Metazoa</taxon>
        <taxon>Ecdysozoa</taxon>
        <taxon>Arthropoda</taxon>
        <taxon>Hexapoda</taxon>
        <taxon>Insecta</taxon>
        <taxon>Pterygota</taxon>
        <taxon>Neoptera</taxon>
        <taxon>Endopterygota</taxon>
        <taxon>Hymenoptera</taxon>
        <taxon>Apocrita</taxon>
        <taxon>Proctotrupomorpha</taxon>
        <taxon>Chalcidoidea</taxon>
        <taxon>Trichogrammatidae</taxon>
        <taxon>Trichogramma</taxon>
    </lineage>
</organism>
<dbReference type="Proteomes" id="UP001627154">
    <property type="component" value="Unassembled WGS sequence"/>
</dbReference>
<keyword evidence="2" id="KW-1185">Reference proteome</keyword>
<protein>
    <submittedName>
        <fullName evidence="1">Uncharacterized protein</fullName>
    </submittedName>
</protein>
<evidence type="ECO:0000313" key="1">
    <source>
        <dbReference type="EMBL" id="KAL3389683.1"/>
    </source>
</evidence>
<gene>
    <name evidence="1" type="ORF">TKK_015052</name>
</gene>
<sequence>MQGICGLREKFMSEDFQLIKEYLTFNKPIKTGINKLQAENNIYYGYFLPTLLIIRQRWQELLQDGSEVELSTTVLEQMIDKLESRFADIFAIKNQGEIAAMAALTHPEFKCEWLSCIGKSEHEKVKEIIRKAIPAEQVNTVKQTLPRNKNTFFQFDADAARKILQTEFIPQLKDETELMQFLHEESRDLELLHNYPKIEEQRIVALFGHCSLGNKKPSELFAELQVLARSSVPTKTVLLLWYSKLPHTIDVHLDEEMLWLDAAKATEKADRISERLKSDPLCIAAFTSRSENISATSHCEISAVDQ</sequence>
<dbReference type="EMBL" id="JBJJXI010000122">
    <property type="protein sequence ID" value="KAL3389683.1"/>
    <property type="molecule type" value="Genomic_DNA"/>
</dbReference>
<comment type="caution">
    <text evidence="1">The sequence shown here is derived from an EMBL/GenBank/DDBJ whole genome shotgun (WGS) entry which is preliminary data.</text>
</comment>
<evidence type="ECO:0000313" key="2">
    <source>
        <dbReference type="Proteomes" id="UP001627154"/>
    </source>
</evidence>
<dbReference type="AlphaFoldDB" id="A0ABD2W9Z4"/>
<name>A0ABD2W9Z4_9HYME</name>
<accession>A0ABD2W9Z4</accession>
<reference evidence="1 2" key="1">
    <citation type="journal article" date="2024" name="bioRxiv">
        <title>A reference genome for Trichogramma kaykai: A tiny desert-dwelling parasitoid wasp with competing sex-ratio distorters.</title>
        <authorList>
            <person name="Culotta J."/>
            <person name="Lindsey A.R."/>
        </authorList>
    </citation>
    <scope>NUCLEOTIDE SEQUENCE [LARGE SCALE GENOMIC DNA]</scope>
    <source>
        <strain evidence="1 2">KSX58</strain>
    </source>
</reference>
<proteinExistence type="predicted"/>